<dbReference type="RefSeq" id="WP_108997941.1">
    <property type="nucleotide sequence ID" value="NZ_QEEX01000001.1"/>
</dbReference>
<dbReference type="EMBL" id="QEEX01000001">
    <property type="protein sequence ID" value="PWB98184.1"/>
    <property type="molecule type" value="Genomic_DNA"/>
</dbReference>
<dbReference type="Proteomes" id="UP000244978">
    <property type="component" value="Unassembled WGS sequence"/>
</dbReference>
<dbReference type="SUPFAM" id="SSF56300">
    <property type="entry name" value="Metallo-dependent phosphatases"/>
    <property type="match status" value="1"/>
</dbReference>
<comment type="caution">
    <text evidence="1">The sequence shown here is derived from an EMBL/GenBank/DDBJ whole genome shotgun (WGS) entry which is preliminary data.</text>
</comment>
<dbReference type="Gene3D" id="3.60.21.10">
    <property type="match status" value="1"/>
</dbReference>
<evidence type="ECO:0000313" key="2">
    <source>
        <dbReference type="Proteomes" id="UP000244978"/>
    </source>
</evidence>
<reference evidence="2" key="1">
    <citation type="submission" date="2018-04" db="EMBL/GenBank/DDBJ databases">
        <authorList>
            <person name="Liu S."/>
            <person name="Wang Z."/>
            <person name="Li J."/>
        </authorList>
    </citation>
    <scope>NUCLEOTIDE SEQUENCE [LARGE SCALE GENOMIC DNA]</scope>
    <source>
        <strain evidence="2">S1194</strain>
    </source>
</reference>
<keyword evidence="2" id="KW-1185">Reference proteome</keyword>
<dbReference type="AlphaFoldDB" id="A0A2U1T2S4"/>
<gene>
    <name evidence="1" type="ORF">DF220_10350</name>
</gene>
<sequence>MADLPPSADLSSARFIGILGDTHGDLGHLLIVAETMWKRGVSVLLTLGDFGFVWRSKNWTRTLDRISDRLRKREQVLYFVDGNHEDFAALYGFDIADDGLRRVRHNIVHIPRGYRTRLNSRETLAALGGANSIDRNHRREGHSWWPEESITDEDLEALGHVRADVLVGHDAPLFVPALDAVLAENRPLWRQDMLTYAEAGRRQFHRGFLQVRPSLYLGGHYHVDIDETVRYGDGEESFETRVMILSDGGAGELGQGILNVHTRDVRLFRRNDATVTELIGMEDGQWRVETTECSYVFDLEKGTVTGSRDDEAASNFIDRVRRLGDIEACRVGEPGAWTVRGGGYLHPVERLQRSSEVRSIERISEGESR</sequence>
<evidence type="ECO:0000313" key="1">
    <source>
        <dbReference type="EMBL" id="PWB98184.1"/>
    </source>
</evidence>
<proteinExistence type="predicted"/>
<organism evidence="1 2">
    <name type="scientific">Homoserinimonas hongtaonis</name>
    <dbReference type="NCBI Taxonomy" id="2079791"/>
    <lineage>
        <taxon>Bacteria</taxon>
        <taxon>Bacillati</taxon>
        <taxon>Actinomycetota</taxon>
        <taxon>Actinomycetes</taxon>
        <taxon>Micrococcales</taxon>
        <taxon>Microbacteriaceae</taxon>
        <taxon>Homoserinimonas</taxon>
    </lineage>
</organism>
<protein>
    <submittedName>
        <fullName evidence="1">Uncharacterized protein</fullName>
    </submittedName>
</protein>
<name>A0A2U1T2S4_9MICO</name>
<dbReference type="InterPro" id="IPR029052">
    <property type="entry name" value="Metallo-depent_PP-like"/>
</dbReference>
<accession>A0A2U1T2S4</accession>